<dbReference type="Pfam" id="PF01103">
    <property type="entry name" value="Omp85"/>
    <property type="match status" value="1"/>
</dbReference>
<name>A0A1G4J7H0_9SACH</name>
<evidence type="ECO:0000259" key="3">
    <source>
        <dbReference type="Pfam" id="PF01103"/>
    </source>
</evidence>
<accession>A0A1G4J7H0</accession>
<sequence>MERLDIAKGRDQESTAALLQNSALKPLFITSVTIDGDNKLSPLSDSIYKSVLEPVLSQPLQTLKQSTNNFTEIKRKLVYTGLFRDVRISLDKETSAARLEKLPEDAIKDYNLENPIPTAATILLSPIEFNKVSATSTTTDSVSAFGGRYSVINALGRAEVLTLQNELRFVPFKGAIDENTLETKLVVPLQQNPSVKAVVDASYAKVDLRGRTCVEPQNQTVQNHASVNLGVQKAWINNKFKCVPTFYSGLSVIARDFKDPTSVTGPDCPYIKNSLVSHLLFDNRKFFGLFPSSGVKLAINNEYVISQKLDKNSGSSDPSEGNFNKFALTLQGQRSFFKNRVVNSLDFACGGIIPTGQTPSRVHHIDKFYLGGMDSLKGFEKNAVGKYGGDFFYKLQLASSFKLPNTPADSPLRLQCFLNGGDVFAGKPSRFSYAASSGVSLLYKSSVANMDLTYALPITNRIQDATKPGFSFGVSLSLF</sequence>
<dbReference type="AlphaFoldDB" id="A0A1G4J7H0"/>
<reference evidence="5" key="1">
    <citation type="submission" date="2016-03" db="EMBL/GenBank/DDBJ databases">
        <authorList>
            <person name="Devillers Hugo."/>
        </authorList>
    </citation>
    <scope>NUCLEOTIDE SEQUENCE [LARGE SCALE GENOMIC DNA]</scope>
</reference>
<gene>
    <name evidence="4" type="ORF">LAME_0D02982G</name>
</gene>
<evidence type="ECO:0000313" key="5">
    <source>
        <dbReference type="Proteomes" id="UP000191144"/>
    </source>
</evidence>
<dbReference type="OrthoDB" id="1724197at2759"/>
<evidence type="ECO:0000256" key="2">
    <source>
        <dbReference type="ARBA" id="ARBA00023136"/>
    </source>
</evidence>
<dbReference type="EMBL" id="LT598482">
    <property type="protein sequence ID" value="SCU85816.1"/>
    <property type="molecule type" value="Genomic_DNA"/>
</dbReference>
<evidence type="ECO:0000313" key="4">
    <source>
        <dbReference type="EMBL" id="SCU85816.1"/>
    </source>
</evidence>
<protein>
    <submittedName>
        <fullName evidence="4">LAME_0D02982g1_1</fullName>
    </submittedName>
</protein>
<dbReference type="Proteomes" id="UP000191144">
    <property type="component" value="Chromosome D"/>
</dbReference>
<dbReference type="InterPro" id="IPR000184">
    <property type="entry name" value="Bac_surfAg_D15"/>
</dbReference>
<proteinExistence type="predicted"/>
<comment type="subcellular location">
    <subcellularLocation>
        <location evidence="1">Membrane</location>
    </subcellularLocation>
</comment>
<keyword evidence="2" id="KW-0472">Membrane</keyword>
<keyword evidence="5" id="KW-1185">Reference proteome</keyword>
<dbReference type="Gene3D" id="2.40.160.50">
    <property type="entry name" value="membrane protein fhac: a member of the omp85/tpsb transporter family"/>
    <property type="match status" value="1"/>
</dbReference>
<feature type="domain" description="Bacterial surface antigen (D15)" evidence="3">
    <location>
        <begin position="280"/>
        <end position="476"/>
    </location>
</feature>
<organism evidence="4 5">
    <name type="scientific">Lachancea meyersii CBS 8951</name>
    <dbReference type="NCBI Taxonomy" id="1266667"/>
    <lineage>
        <taxon>Eukaryota</taxon>
        <taxon>Fungi</taxon>
        <taxon>Dikarya</taxon>
        <taxon>Ascomycota</taxon>
        <taxon>Saccharomycotina</taxon>
        <taxon>Saccharomycetes</taxon>
        <taxon>Saccharomycetales</taxon>
        <taxon>Saccharomycetaceae</taxon>
        <taxon>Lachancea</taxon>
    </lineage>
</organism>
<dbReference type="GO" id="GO:0019867">
    <property type="term" value="C:outer membrane"/>
    <property type="evidence" value="ECO:0007669"/>
    <property type="project" value="InterPro"/>
</dbReference>
<evidence type="ECO:0000256" key="1">
    <source>
        <dbReference type="ARBA" id="ARBA00004370"/>
    </source>
</evidence>